<name>A0A8H7ADA8_9EURO</name>
<proteinExistence type="predicted"/>
<dbReference type="Proteomes" id="UP000606974">
    <property type="component" value="Unassembled WGS sequence"/>
</dbReference>
<protein>
    <submittedName>
        <fullName evidence="1">Uncharacterized protein</fullName>
    </submittedName>
</protein>
<gene>
    <name evidence="1" type="ORF">GJ744_012406</name>
</gene>
<dbReference type="EMBL" id="JAACFV010000097">
    <property type="protein sequence ID" value="KAF7505964.1"/>
    <property type="molecule type" value="Genomic_DNA"/>
</dbReference>
<accession>A0A8H7ADA8</accession>
<keyword evidence="2" id="KW-1185">Reference proteome</keyword>
<sequence length="65" mass="6962">MSILPPTSKQPSTLTQPNLVSTKATGFQLLQRQKHVLAVHQSGMAKELALAPCRQFGADFGGSKL</sequence>
<evidence type="ECO:0000313" key="1">
    <source>
        <dbReference type="EMBL" id="KAF7505964.1"/>
    </source>
</evidence>
<reference evidence="1" key="1">
    <citation type="submission" date="2020-02" db="EMBL/GenBank/DDBJ databases">
        <authorList>
            <person name="Palmer J.M."/>
        </authorList>
    </citation>
    <scope>NUCLEOTIDE SEQUENCE</scope>
    <source>
        <strain evidence="1">EPUS1.4</strain>
        <tissue evidence="1">Thallus</tissue>
    </source>
</reference>
<dbReference type="AlphaFoldDB" id="A0A8H7ADA8"/>
<comment type="caution">
    <text evidence="1">The sequence shown here is derived from an EMBL/GenBank/DDBJ whole genome shotgun (WGS) entry which is preliminary data.</text>
</comment>
<evidence type="ECO:0000313" key="2">
    <source>
        <dbReference type="Proteomes" id="UP000606974"/>
    </source>
</evidence>
<organism evidence="1 2">
    <name type="scientific">Endocarpon pusillum</name>
    <dbReference type="NCBI Taxonomy" id="364733"/>
    <lineage>
        <taxon>Eukaryota</taxon>
        <taxon>Fungi</taxon>
        <taxon>Dikarya</taxon>
        <taxon>Ascomycota</taxon>
        <taxon>Pezizomycotina</taxon>
        <taxon>Eurotiomycetes</taxon>
        <taxon>Chaetothyriomycetidae</taxon>
        <taxon>Verrucariales</taxon>
        <taxon>Verrucariaceae</taxon>
        <taxon>Endocarpon</taxon>
    </lineage>
</organism>